<keyword evidence="2" id="KW-0106">Calcium</keyword>
<dbReference type="Proteomes" id="UP000245383">
    <property type="component" value="Unassembled WGS sequence"/>
</dbReference>
<evidence type="ECO:0000259" key="3">
    <source>
        <dbReference type="PROSITE" id="PS50222"/>
    </source>
</evidence>
<dbReference type="InterPro" id="IPR050145">
    <property type="entry name" value="Centrin_CML-like"/>
</dbReference>
<feature type="domain" description="EF-hand" evidence="3">
    <location>
        <begin position="76"/>
        <end position="111"/>
    </location>
</feature>
<sequence>MSGDEHLHKELEAAFHKIDTDNDGMLSSADLHKLFHNFGHDIPAARINAIIQKLGGAEGVSLDQIKALVLPKGAYDREEEYKGAFAMFDVDGDKLLCIEDLKKVLASFGEDIPVPEIEEMIKEADVDGDGKINYEEFVKMLETM</sequence>
<keyword evidence="5" id="KW-1185">Reference proteome</keyword>
<dbReference type="InterPro" id="IPR018247">
    <property type="entry name" value="EF_Hand_1_Ca_BS"/>
</dbReference>
<dbReference type="GO" id="GO:0005509">
    <property type="term" value="F:calcium ion binding"/>
    <property type="evidence" value="ECO:0007669"/>
    <property type="project" value="InterPro"/>
</dbReference>
<dbReference type="InterPro" id="IPR002048">
    <property type="entry name" value="EF_hand_dom"/>
</dbReference>
<dbReference type="Pfam" id="PF13405">
    <property type="entry name" value="EF-hand_6"/>
    <property type="match status" value="1"/>
</dbReference>
<dbReference type="FunFam" id="1.10.238.10:FF:000003">
    <property type="entry name" value="Calmodulin A"/>
    <property type="match status" value="1"/>
</dbReference>
<feature type="domain" description="EF-hand" evidence="3">
    <location>
        <begin position="6"/>
        <end position="41"/>
    </location>
</feature>
<proteinExistence type="predicted"/>
<dbReference type="Pfam" id="PF13499">
    <property type="entry name" value="EF-hand_7"/>
    <property type="match status" value="1"/>
</dbReference>
<dbReference type="STRING" id="133385.A0A2T9YB63"/>
<dbReference type="SUPFAM" id="SSF47473">
    <property type="entry name" value="EF-hand"/>
    <property type="match status" value="1"/>
</dbReference>
<dbReference type="CDD" id="cd00051">
    <property type="entry name" value="EFh"/>
    <property type="match status" value="1"/>
</dbReference>
<evidence type="ECO:0000313" key="4">
    <source>
        <dbReference type="EMBL" id="PVU89577.1"/>
    </source>
</evidence>
<dbReference type="Gene3D" id="1.10.238.10">
    <property type="entry name" value="EF-hand"/>
    <property type="match status" value="1"/>
</dbReference>
<organism evidence="4 5">
    <name type="scientific">Smittium simulii</name>
    <dbReference type="NCBI Taxonomy" id="133385"/>
    <lineage>
        <taxon>Eukaryota</taxon>
        <taxon>Fungi</taxon>
        <taxon>Fungi incertae sedis</taxon>
        <taxon>Zoopagomycota</taxon>
        <taxon>Kickxellomycotina</taxon>
        <taxon>Harpellomycetes</taxon>
        <taxon>Harpellales</taxon>
        <taxon>Legeriomycetaceae</taxon>
        <taxon>Smittium</taxon>
    </lineage>
</organism>
<dbReference type="PROSITE" id="PS00018">
    <property type="entry name" value="EF_HAND_1"/>
    <property type="match status" value="3"/>
</dbReference>
<dbReference type="SMART" id="SM00054">
    <property type="entry name" value="EFh"/>
    <property type="match status" value="3"/>
</dbReference>
<gene>
    <name evidence="4" type="ORF">BB561_005286</name>
</gene>
<reference evidence="4 5" key="1">
    <citation type="journal article" date="2018" name="MBio">
        <title>Comparative Genomics Reveals the Core Gene Toolbox for the Fungus-Insect Symbiosis.</title>
        <authorList>
            <person name="Wang Y."/>
            <person name="Stata M."/>
            <person name="Wang W."/>
            <person name="Stajich J.E."/>
            <person name="White M.M."/>
            <person name="Moncalvo J.M."/>
        </authorList>
    </citation>
    <scope>NUCLEOTIDE SEQUENCE [LARGE SCALE GENOMIC DNA]</scope>
    <source>
        <strain evidence="4 5">SWE-8-4</strain>
    </source>
</reference>
<evidence type="ECO:0000313" key="5">
    <source>
        <dbReference type="Proteomes" id="UP000245383"/>
    </source>
</evidence>
<dbReference type="OrthoDB" id="26525at2759"/>
<dbReference type="AlphaFoldDB" id="A0A2T9YB63"/>
<evidence type="ECO:0000256" key="1">
    <source>
        <dbReference type="ARBA" id="ARBA00022737"/>
    </source>
</evidence>
<dbReference type="PROSITE" id="PS50222">
    <property type="entry name" value="EF_HAND_2"/>
    <property type="match status" value="3"/>
</dbReference>
<keyword evidence="1" id="KW-0677">Repeat</keyword>
<comment type="caution">
    <text evidence="4">The sequence shown here is derived from an EMBL/GenBank/DDBJ whole genome shotgun (WGS) entry which is preliminary data.</text>
</comment>
<accession>A0A2T9YB63</accession>
<dbReference type="EMBL" id="MBFR01000307">
    <property type="protein sequence ID" value="PVU89577.1"/>
    <property type="molecule type" value="Genomic_DNA"/>
</dbReference>
<evidence type="ECO:0000256" key="2">
    <source>
        <dbReference type="ARBA" id="ARBA00022837"/>
    </source>
</evidence>
<name>A0A2T9YB63_9FUNG</name>
<dbReference type="InterPro" id="IPR011992">
    <property type="entry name" value="EF-hand-dom_pair"/>
</dbReference>
<protein>
    <recommendedName>
        <fullName evidence="3">EF-hand domain-containing protein</fullName>
    </recommendedName>
</protein>
<dbReference type="PANTHER" id="PTHR23050">
    <property type="entry name" value="CALCIUM BINDING PROTEIN"/>
    <property type="match status" value="1"/>
</dbReference>
<feature type="domain" description="EF-hand" evidence="3">
    <location>
        <begin position="112"/>
        <end position="144"/>
    </location>
</feature>